<dbReference type="PANTHER" id="PTHR11827">
    <property type="entry name" value="SOLUTE CARRIER FAMILY 12, CATION COTRANSPORTERS"/>
    <property type="match status" value="1"/>
</dbReference>
<evidence type="ECO:0000313" key="12">
    <source>
        <dbReference type="Proteomes" id="UP000320055"/>
    </source>
</evidence>
<dbReference type="PANTHER" id="PTHR11827:SF72">
    <property type="entry name" value="GH08340P"/>
    <property type="match status" value="1"/>
</dbReference>
<feature type="transmembrane region" description="Helical" evidence="8">
    <location>
        <begin position="25"/>
        <end position="48"/>
    </location>
</feature>
<evidence type="ECO:0000256" key="6">
    <source>
        <dbReference type="ARBA" id="ARBA00023136"/>
    </source>
</evidence>
<evidence type="ECO:0000259" key="10">
    <source>
        <dbReference type="Pfam" id="PF03522"/>
    </source>
</evidence>
<dbReference type="GO" id="GO:0016020">
    <property type="term" value="C:membrane"/>
    <property type="evidence" value="ECO:0007669"/>
    <property type="project" value="UniProtKB-SubCell"/>
</dbReference>
<name>A0A563VU64_9CYAN</name>
<proteinExistence type="inferred from homology"/>
<dbReference type="RefSeq" id="WP_144865125.1">
    <property type="nucleotide sequence ID" value="NZ_LR213789.1"/>
</dbReference>
<feature type="transmembrane region" description="Helical" evidence="8">
    <location>
        <begin position="104"/>
        <end position="125"/>
    </location>
</feature>
<feature type="transmembrane region" description="Helical" evidence="8">
    <location>
        <begin position="404"/>
        <end position="421"/>
    </location>
</feature>
<dbReference type="InterPro" id="IPR004842">
    <property type="entry name" value="SLC12A_fam"/>
</dbReference>
<feature type="transmembrane region" description="Helical" evidence="8">
    <location>
        <begin position="180"/>
        <end position="198"/>
    </location>
</feature>
<feature type="transmembrane region" description="Helical" evidence="8">
    <location>
        <begin position="292"/>
        <end position="315"/>
    </location>
</feature>
<evidence type="ECO:0000256" key="7">
    <source>
        <dbReference type="SAM" id="MobiDB-lite"/>
    </source>
</evidence>
<dbReference type="FunFam" id="1.20.1740.10:FF:000013">
    <property type="entry name" value="Solute carrier family 12 member"/>
    <property type="match status" value="1"/>
</dbReference>
<evidence type="ECO:0000256" key="1">
    <source>
        <dbReference type="ARBA" id="ARBA00004141"/>
    </source>
</evidence>
<dbReference type="AlphaFoldDB" id="A0A563VU64"/>
<reference evidence="11 12" key="1">
    <citation type="submission" date="2019-01" db="EMBL/GenBank/DDBJ databases">
        <authorList>
            <person name="Brito A."/>
        </authorList>
    </citation>
    <scope>NUCLEOTIDE SEQUENCE [LARGE SCALE GENOMIC DNA]</scope>
    <source>
        <strain evidence="11">1</strain>
    </source>
</reference>
<evidence type="ECO:0000256" key="8">
    <source>
        <dbReference type="SAM" id="Phobius"/>
    </source>
</evidence>
<dbReference type="GO" id="GO:0015377">
    <property type="term" value="F:chloride:monoatomic cation symporter activity"/>
    <property type="evidence" value="ECO:0007669"/>
    <property type="project" value="InterPro"/>
</dbReference>
<dbReference type="Gene3D" id="1.20.1740.10">
    <property type="entry name" value="Amino acid/polyamine transporter I"/>
    <property type="match status" value="1"/>
</dbReference>
<keyword evidence="6 8" id="KW-0472">Membrane</keyword>
<feature type="transmembrane region" description="Helical" evidence="8">
    <location>
        <begin position="154"/>
        <end position="173"/>
    </location>
</feature>
<gene>
    <name evidence="11" type="ORF">H1P_290010</name>
</gene>
<keyword evidence="3" id="KW-0813">Transport</keyword>
<evidence type="ECO:0000256" key="4">
    <source>
        <dbReference type="ARBA" id="ARBA00022692"/>
    </source>
</evidence>
<evidence type="ECO:0000256" key="2">
    <source>
        <dbReference type="ARBA" id="ARBA00010593"/>
    </source>
</evidence>
<evidence type="ECO:0000256" key="5">
    <source>
        <dbReference type="ARBA" id="ARBA00022989"/>
    </source>
</evidence>
<accession>A0A563VU64</accession>
<feature type="transmembrane region" description="Helical" evidence="8">
    <location>
        <begin position="251"/>
        <end position="272"/>
    </location>
</feature>
<dbReference type="InterPro" id="IPR004841">
    <property type="entry name" value="AA-permease/SLC12A_dom"/>
</dbReference>
<feature type="transmembrane region" description="Helical" evidence="8">
    <location>
        <begin position="218"/>
        <end position="239"/>
    </location>
</feature>
<dbReference type="Pfam" id="PF03522">
    <property type="entry name" value="SLC12"/>
    <property type="match status" value="1"/>
</dbReference>
<dbReference type="EMBL" id="CAACVJ010000212">
    <property type="protein sequence ID" value="VEP14801.1"/>
    <property type="molecule type" value="Genomic_DNA"/>
</dbReference>
<keyword evidence="12" id="KW-1185">Reference proteome</keyword>
<organism evidence="11 12">
    <name type="scientific">Hyella patelloides LEGE 07179</name>
    <dbReference type="NCBI Taxonomy" id="945734"/>
    <lineage>
        <taxon>Bacteria</taxon>
        <taxon>Bacillati</taxon>
        <taxon>Cyanobacteriota</taxon>
        <taxon>Cyanophyceae</taxon>
        <taxon>Pleurocapsales</taxon>
        <taxon>Hyellaceae</taxon>
        <taxon>Hyella</taxon>
    </lineage>
</organism>
<evidence type="ECO:0000313" key="11">
    <source>
        <dbReference type="EMBL" id="VEP14801.1"/>
    </source>
</evidence>
<keyword evidence="4 8" id="KW-0812">Transmembrane</keyword>
<feature type="domain" description="SLC12A transporter C-terminal" evidence="10">
    <location>
        <begin position="493"/>
        <end position="579"/>
    </location>
</feature>
<protein>
    <submittedName>
        <fullName evidence="11">Amino acid transporter</fullName>
    </submittedName>
</protein>
<feature type="transmembrane region" description="Helical" evidence="8">
    <location>
        <begin position="374"/>
        <end position="392"/>
    </location>
</feature>
<comment type="similarity">
    <text evidence="2">Belongs to the SLC12A transporter family.</text>
</comment>
<feature type="transmembrane region" description="Helical" evidence="8">
    <location>
        <begin position="60"/>
        <end position="83"/>
    </location>
</feature>
<feature type="domain" description="Amino acid permease/ SLC12A" evidence="9">
    <location>
        <begin position="31"/>
        <end position="484"/>
    </location>
</feature>
<feature type="transmembrane region" description="Helical" evidence="8">
    <location>
        <begin position="427"/>
        <end position="442"/>
    </location>
</feature>
<comment type="subcellular location">
    <subcellularLocation>
        <location evidence="1">Membrane</location>
        <topology evidence="1">Multi-pass membrane protein</topology>
    </subcellularLocation>
</comment>
<dbReference type="Pfam" id="PF00324">
    <property type="entry name" value="AA_permease"/>
    <property type="match status" value="1"/>
</dbReference>
<keyword evidence="5 8" id="KW-1133">Transmembrane helix</keyword>
<dbReference type="InterPro" id="IPR018491">
    <property type="entry name" value="SLC12_C"/>
</dbReference>
<feature type="region of interest" description="Disordered" evidence="7">
    <location>
        <begin position="1"/>
        <end position="20"/>
    </location>
</feature>
<sequence>MKFPFSSVTKTGSAISSNTSEVSGLGTFGGVYTPSILTILGVIMYLRFGWVVGNAGLVKTLLIVTISTSITFLTSLSVCAIATDKVVRVGGAYYMISRSLGIETGGAVGISLYFAQAISVALYTIGFAESVVKTNFQINLFGLGFNLQDLNQTYVALVITIFVGVLAITSASIAIKAQYFIMAAIALSLLSLVFGGSLPGVEPQMLSVPDSPEVAPFWTVFAVFFPAVTGIMAGVNMSGDLKDPVKSIPTGTLAAVGTGYVIYMLLPIFLAWRVDSATLIAEPLIMQKISFWGPIILLGVWGATLSSAIGSILGAPRVLQAVVRDGVLPSLFNPLGNGHGAEDAPRNGTLVSLGVAIAAVCVGDLNLIAPILSMFFLTTYLVLNVAAGVEGFLQSPSFRPTFRVHWSLSVLGAVGCLWVMFLIDVRSTVIAAVIVSLIYIWLQQRELRATWGDVRRGMWMALIGTAIFQMAEEDDTKNWRPQILVLSGAPQKRWSLIELADAFSHNRSLMTVSSVLPSDSRDLGQQIKLEKTIRNYLQKRGVRALVRVVSADDPFEGAMRLVETYGLGPLVPNTIIMGDSEDIERRPNFCQALTQIHASKRNLVIFHENLQQGFGGRRRIDVWWGGMQANGSLMLLLAYLLITDIGWRNAKITLKLVVPDDIAAIAAKENIRKYIENLRIDVNSQVIVAYGRPFNEILRQNSRNSDLVFLGMASPEEDRDYVEYYESLRSKAVDLPSTIFVLAAPGFAFGEVLNDS</sequence>
<dbReference type="Proteomes" id="UP000320055">
    <property type="component" value="Unassembled WGS sequence"/>
</dbReference>
<evidence type="ECO:0000256" key="3">
    <source>
        <dbReference type="ARBA" id="ARBA00022448"/>
    </source>
</evidence>
<dbReference type="OrthoDB" id="3181223at2"/>
<evidence type="ECO:0000259" key="9">
    <source>
        <dbReference type="Pfam" id="PF00324"/>
    </source>
</evidence>